<proteinExistence type="predicted"/>
<keyword evidence="1" id="KW-1133">Transmembrane helix</keyword>
<keyword evidence="1" id="KW-0472">Membrane</keyword>
<evidence type="ECO:0000256" key="1">
    <source>
        <dbReference type="SAM" id="Phobius"/>
    </source>
</evidence>
<gene>
    <name evidence="2" type="ORF">A3D44_01660</name>
</gene>
<organism evidence="2 3">
    <name type="scientific">Candidatus Staskawiczbacteria bacterium RIFCSPHIGHO2_02_FULL_42_22</name>
    <dbReference type="NCBI Taxonomy" id="1802207"/>
    <lineage>
        <taxon>Bacteria</taxon>
        <taxon>Candidatus Staskawicziibacteriota</taxon>
    </lineage>
</organism>
<sequence length="173" mass="19571">MQKRALIIIGVIVLIVIAIGGTFLYLQKSQIPLVNVQNSNTQTADWKTYTNAEYGFEFKYPPGYEVTDLEKKDFFIVRAAGDVSRENPAYPYLTIEFLSESYLKVLEVEQQKSPQEINNIVIGNVSSKEFLYSSEMGNTFQEIIIPKNNQAIRISSSKGGLLDPLLSTFKFIK</sequence>
<feature type="transmembrane region" description="Helical" evidence="1">
    <location>
        <begin position="6"/>
        <end position="26"/>
    </location>
</feature>
<dbReference type="EMBL" id="MHOT01000023">
    <property type="protein sequence ID" value="OGZ68355.1"/>
    <property type="molecule type" value="Genomic_DNA"/>
</dbReference>
<evidence type="ECO:0000313" key="3">
    <source>
        <dbReference type="Proteomes" id="UP000178820"/>
    </source>
</evidence>
<reference evidence="2 3" key="1">
    <citation type="journal article" date="2016" name="Nat. Commun.">
        <title>Thousands of microbial genomes shed light on interconnected biogeochemical processes in an aquifer system.</title>
        <authorList>
            <person name="Anantharaman K."/>
            <person name="Brown C.T."/>
            <person name="Hug L.A."/>
            <person name="Sharon I."/>
            <person name="Castelle C.J."/>
            <person name="Probst A.J."/>
            <person name="Thomas B.C."/>
            <person name="Singh A."/>
            <person name="Wilkins M.J."/>
            <person name="Karaoz U."/>
            <person name="Brodie E.L."/>
            <person name="Williams K.H."/>
            <person name="Hubbard S.S."/>
            <person name="Banfield J.F."/>
        </authorList>
    </citation>
    <scope>NUCLEOTIDE SEQUENCE [LARGE SCALE GENOMIC DNA]</scope>
</reference>
<accession>A0A1G2I0R2</accession>
<dbReference type="AlphaFoldDB" id="A0A1G2I0R2"/>
<evidence type="ECO:0000313" key="2">
    <source>
        <dbReference type="EMBL" id="OGZ68355.1"/>
    </source>
</evidence>
<comment type="caution">
    <text evidence="2">The sequence shown here is derived from an EMBL/GenBank/DDBJ whole genome shotgun (WGS) entry which is preliminary data.</text>
</comment>
<dbReference type="Proteomes" id="UP000178820">
    <property type="component" value="Unassembled WGS sequence"/>
</dbReference>
<name>A0A1G2I0R2_9BACT</name>
<keyword evidence="1" id="KW-0812">Transmembrane</keyword>
<protein>
    <submittedName>
        <fullName evidence="2">Uncharacterized protein</fullName>
    </submittedName>
</protein>
<dbReference type="STRING" id="1802207.A3D44_01660"/>